<dbReference type="RefSeq" id="WP_235705366.1">
    <property type="nucleotide sequence ID" value="NZ_JAKGBZ010000038.1"/>
</dbReference>
<dbReference type="InterPro" id="IPR020615">
    <property type="entry name" value="Thiolase_acyl_enz_int_AS"/>
</dbReference>
<dbReference type="InterPro" id="IPR016039">
    <property type="entry name" value="Thiolase-like"/>
</dbReference>
<dbReference type="EC" id="2.3.1.174" evidence="3"/>
<comment type="caution">
    <text evidence="10">The sequence shown here is derived from an EMBL/GenBank/DDBJ whole genome shotgun (WGS) entry which is preliminary data.</text>
</comment>
<dbReference type="InterPro" id="IPR020610">
    <property type="entry name" value="Thiolase_AS"/>
</dbReference>
<comment type="catalytic activity">
    <reaction evidence="6">
        <text>succinyl-CoA + acetyl-CoA = 3-oxoadipyl-CoA + CoA</text>
        <dbReference type="Rhea" id="RHEA:19481"/>
        <dbReference type="ChEBI" id="CHEBI:57287"/>
        <dbReference type="ChEBI" id="CHEBI:57288"/>
        <dbReference type="ChEBI" id="CHEBI:57292"/>
        <dbReference type="ChEBI" id="CHEBI:57348"/>
        <dbReference type="EC" id="2.3.1.174"/>
    </reaction>
</comment>
<comment type="pathway">
    <text evidence="1">Aromatic compound metabolism.</text>
</comment>
<reference evidence="10 11" key="1">
    <citation type="submission" date="2022-01" db="EMBL/GenBank/DDBJ databases">
        <authorList>
            <person name="Won M."/>
            <person name="Kim S.-J."/>
            <person name="Kwon S.-W."/>
        </authorList>
    </citation>
    <scope>NUCLEOTIDE SEQUENCE [LARGE SCALE GENOMIC DNA]</scope>
    <source>
        <strain evidence="10 11">KCTC 23505</strain>
    </source>
</reference>
<dbReference type="PROSITE" id="PS00098">
    <property type="entry name" value="THIOLASE_1"/>
    <property type="match status" value="1"/>
</dbReference>
<evidence type="ECO:0000313" key="11">
    <source>
        <dbReference type="Proteomes" id="UP001521209"/>
    </source>
</evidence>
<dbReference type="PROSITE" id="PS00099">
    <property type="entry name" value="THIOLASE_3"/>
    <property type="match status" value="1"/>
</dbReference>
<dbReference type="GO" id="GO:0033812">
    <property type="term" value="F:3-oxoadipyl-CoA thiolase activity"/>
    <property type="evidence" value="ECO:0007669"/>
    <property type="project" value="UniProtKB-EC"/>
</dbReference>
<evidence type="ECO:0000313" key="10">
    <source>
        <dbReference type="EMBL" id="MCF3948081.1"/>
    </source>
</evidence>
<dbReference type="NCBIfam" id="NF006551">
    <property type="entry name" value="PRK09050.1"/>
    <property type="match status" value="1"/>
</dbReference>
<comment type="similarity">
    <text evidence="2 7">Belongs to the thiolase-like superfamily. Thiolase family.</text>
</comment>
<evidence type="ECO:0000256" key="1">
    <source>
        <dbReference type="ARBA" id="ARBA00005211"/>
    </source>
</evidence>
<evidence type="ECO:0000256" key="2">
    <source>
        <dbReference type="ARBA" id="ARBA00010982"/>
    </source>
</evidence>
<evidence type="ECO:0000256" key="5">
    <source>
        <dbReference type="ARBA" id="ARBA00023315"/>
    </source>
</evidence>
<evidence type="ECO:0000256" key="7">
    <source>
        <dbReference type="RuleBase" id="RU003557"/>
    </source>
</evidence>
<keyword evidence="4 7" id="KW-0808">Transferase</keyword>
<dbReference type="Proteomes" id="UP001521209">
    <property type="component" value="Unassembled WGS sequence"/>
</dbReference>
<evidence type="ECO:0000256" key="6">
    <source>
        <dbReference type="ARBA" id="ARBA00048527"/>
    </source>
</evidence>
<proteinExistence type="inferred from homology"/>
<gene>
    <name evidence="10" type="primary">pcaF</name>
    <name evidence="10" type="ORF">L2A60_15500</name>
</gene>
<dbReference type="CDD" id="cd00751">
    <property type="entry name" value="thiolase"/>
    <property type="match status" value="1"/>
</dbReference>
<dbReference type="InterPro" id="IPR020617">
    <property type="entry name" value="Thiolase_C"/>
</dbReference>
<keyword evidence="11" id="KW-1185">Reference proteome</keyword>
<dbReference type="InterPro" id="IPR002155">
    <property type="entry name" value="Thiolase"/>
</dbReference>
<dbReference type="InterPro" id="IPR020616">
    <property type="entry name" value="Thiolase_N"/>
</dbReference>
<dbReference type="PROSITE" id="PS00737">
    <property type="entry name" value="THIOLASE_2"/>
    <property type="match status" value="1"/>
</dbReference>
<feature type="domain" description="Thiolase N-terminal" evidence="8">
    <location>
        <begin position="5"/>
        <end position="267"/>
    </location>
</feature>
<dbReference type="InterPro" id="IPR020613">
    <property type="entry name" value="Thiolase_CS"/>
</dbReference>
<dbReference type="PIRSF" id="PIRSF000429">
    <property type="entry name" value="Ac-CoA_Ac_transf"/>
    <property type="match status" value="1"/>
</dbReference>
<feature type="domain" description="Thiolase C-terminal" evidence="9">
    <location>
        <begin position="276"/>
        <end position="399"/>
    </location>
</feature>
<dbReference type="PANTHER" id="PTHR18919:SF12">
    <property type="entry name" value="ACYLTRANSFERASE RV0859-RELATED"/>
    <property type="match status" value="1"/>
</dbReference>
<evidence type="ECO:0000256" key="4">
    <source>
        <dbReference type="ARBA" id="ARBA00022679"/>
    </source>
</evidence>
<protein>
    <recommendedName>
        <fullName evidence="3">3-oxoadipyl-CoA thiolase</fullName>
        <ecNumber evidence="3">2.3.1.174</ecNumber>
    </recommendedName>
</protein>
<keyword evidence="5 7" id="KW-0012">Acyltransferase</keyword>
<evidence type="ECO:0000259" key="9">
    <source>
        <dbReference type="Pfam" id="PF02803"/>
    </source>
</evidence>
<dbReference type="NCBIfam" id="TIGR02430">
    <property type="entry name" value="pcaF"/>
    <property type="match status" value="1"/>
</dbReference>
<dbReference type="Pfam" id="PF00108">
    <property type="entry name" value="Thiolase_N"/>
    <property type="match status" value="1"/>
</dbReference>
<dbReference type="Pfam" id="PF02803">
    <property type="entry name" value="Thiolase_C"/>
    <property type="match status" value="1"/>
</dbReference>
<accession>A0ABS9DZ97</accession>
<dbReference type="Gene3D" id="3.40.47.10">
    <property type="match status" value="1"/>
</dbReference>
<dbReference type="SUPFAM" id="SSF53901">
    <property type="entry name" value="Thiolase-like"/>
    <property type="match status" value="2"/>
</dbReference>
<evidence type="ECO:0000256" key="3">
    <source>
        <dbReference type="ARBA" id="ARBA00012233"/>
    </source>
</evidence>
<name>A0ABS9DZ97_9PROT</name>
<dbReference type="InterPro" id="IPR012793">
    <property type="entry name" value="PcaF"/>
</dbReference>
<organism evidence="10 11">
    <name type="scientific">Acidiphilium iwatense</name>
    <dbReference type="NCBI Taxonomy" id="768198"/>
    <lineage>
        <taxon>Bacteria</taxon>
        <taxon>Pseudomonadati</taxon>
        <taxon>Pseudomonadota</taxon>
        <taxon>Alphaproteobacteria</taxon>
        <taxon>Acetobacterales</taxon>
        <taxon>Acidocellaceae</taxon>
        <taxon>Acidiphilium</taxon>
    </lineage>
</organism>
<evidence type="ECO:0000259" key="8">
    <source>
        <dbReference type="Pfam" id="PF00108"/>
    </source>
</evidence>
<sequence length="400" mass="41564">MAEAFICDYIRTPFGRYGGALASVRTDDLAAIPIRALLARNPSLDPALIDEVLLGCANQVGEDNRNVARMAALLAALPESIPGGTINRLCGSGLDAVGTAARAIRAGEAEMIVAGGVESMTRAPFVMGKSAEAFGRAAELFDTTIGWRFVNPVMRVRYGTDSMPETGENVAAEFQISRADQDKFAYASQQKCKTAQNAGFFAGEIVPVTLKSRKGETVVDTDEHPRPETTLEGLAKLKTPFRDPGSVTAGNASGVNDGAAALIVASEAAAQRYGLTPRGRIVAMTTAGVPPRIMGIGPVPATEKLLAKAGIALNAIDTIELNEAFASQALAVTRRLGIEDGDDRVNPHGGAIALGHPLGASGARLAGTALRALETDGGKRAIATMCIGVGQGIAMLIERI</sequence>
<dbReference type="NCBIfam" id="TIGR01930">
    <property type="entry name" value="AcCoA-C-Actrans"/>
    <property type="match status" value="1"/>
</dbReference>
<dbReference type="PANTHER" id="PTHR18919">
    <property type="entry name" value="ACETYL-COA C-ACYLTRANSFERASE"/>
    <property type="match status" value="1"/>
</dbReference>
<dbReference type="EMBL" id="JAKGBZ010000038">
    <property type="protein sequence ID" value="MCF3948081.1"/>
    <property type="molecule type" value="Genomic_DNA"/>
</dbReference>